<reference evidence="2 3" key="1">
    <citation type="submission" date="2020-08" db="EMBL/GenBank/DDBJ databases">
        <title>novel species in genus Nocardioides.</title>
        <authorList>
            <person name="Zhang G."/>
        </authorList>
    </citation>
    <scope>NUCLEOTIDE SEQUENCE [LARGE SCALE GENOMIC DNA]</scope>
    <source>
        <strain evidence="2 3">SC8A-24</strain>
    </source>
</reference>
<name>A0ABR6U8G9_9ACTN</name>
<proteinExistence type="predicted"/>
<accession>A0ABR6U8G9</accession>
<dbReference type="RefSeq" id="WP_186345524.1">
    <property type="nucleotide sequence ID" value="NZ_BMMR01000001.1"/>
</dbReference>
<evidence type="ECO:0000313" key="3">
    <source>
        <dbReference type="Proteomes" id="UP000604001"/>
    </source>
</evidence>
<dbReference type="EMBL" id="JACMYC010000004">
    <property type="protein sequence ID" value="MBC2960249.1"/>
    <property type="molecule type" value="Genomic_DNA"/>
</dbReference>
<feature type="region of interest" description="Disordered" evidence="1">
    <location>
        <begin position="159"/>
        <end position="265"/>
    </location>
</feature>
<sequence length="265" mass="26363">MTTDTSATDRAQQAASTAAEEGRHVAGTAADEAKQVAGQAAQQARSVVNDALGQATSQAQEQARTQRDRLVSTLGSLGEDLDGMAQQAPAGLATDLTRQAAEQVRSLSSRLDGREPGELLDDVRRFARQRPGTFLLGALAAGVVAGRLVRGAGDGIAGAAAAPSTPTAPSASTAPTIPAAPMPPSPPTPPTQTSAFASGTGSLGTDVGVTGGAVTGDDEPPSGTATTNPPMPSATPGQPTQPSREELSGNETGYSGGGLSSEDRP</sequence>
<evidence type="ECO:0000256" key="1">
    <source>
        <dbReference type="SAM" id="MobiDB-lite"/>
    </source>
</evidence>
<organism evidence="2 3">
    <name type="scientific">Nocardioides deserti</name>
    <dbReference type="NCBI Taxonomy" id="1588644"/>
    <lineage>
        <taxon>Bacteria</taxon>
        <taxon>Bacillati</taxon>
        <taxon>Actinomycetota</taxon>
        <taxon>Actinomycetes</taxon>
        <taxon>Propionibacteriales</taxon>
        <taxon>Nocardioidaceae</taxon>
        <taxon>Nocardioides</taxon>
    </lineage>
</organism>
<comment type="caution">
    <text evidence="2">The sequence shown here is derived from an EMBL/GenBank/DDBJ whole genome shotgun (WGS) entry which is preliminary data.</text>
</comment>
<keyword evidence="3" id="KW-1185">Reference proteome</keyword>
<feature type="compositionally biased region" description="Polar residues" evidence="1">
    <location>
        <begin position="1"/>
        <end position="16"/>
    </location>
</feature>
<dbReference type="Proteomes" id="UP000604001">
    <property type="component" value="Unassembled WGS sequence"/>
</dbReference>
<evidence type="ECO:0008006" key="4">
    <source>
        <dbReference type="Google" id="ProtNLM"/>
    </source>
</evidence>
<feature type="region of interest" description="Disordered" evidence="1">
    <location>
        <begin position="1"/>
        <end position="26"/>
    </location>
</feature>
<feature type="compositionally biased region" description="Pro residues" evidence="1">
    <location>
        <begin position="178"/>
        <end position="190"/>
    </location>
</feature>
<gene>
    <name evidence="2" type="ORF">H7344_08080</name>
</gene>
<feature type="compositionally biased region" description="Low complexity" evidence="1">
    <location>
        <begin position="159"/>
        <end position="177"/>
    </location>
</feature>
<evidence type="ECO:0000313" key="2">
    <source>
        <dbReference type="EMBL" id="MBC2960249.1"/>
    </source>
</evidence>
<protein>
    <recommendedName>
        <fullName evidence="4">DUF3618 domain-containing protein</fullName>
    </recommendedName>
</protein>
<feature type="compositionally biased region" description="Low complexity" evidence="1">
    <location>
        <begin position="191"/>
        <end position="208"/>
    </location>
</feature>